<comment type="caution">
    <text evidence="15">The sequence shown here is derived from an EMBL/GenBank/DDBJ whole genome shotgun (WGS) entry which is preliminary data.</text>
</comment>
<evidence type="ECO:0000259" key="11">
    <source>
        <dbReference type="PROSITE" id="PS50109"/>
    </source>
</evidence>
<name>A0A7C1JJJ3_9CHLR</name>
<organism evidence="15">
    <name type="scientific">Caldilinea aerophila</name>
    <dbReference type="NCBI Taxonomy" id="133453"/>
    <lineage>
        <taxon>Bacteria</taxon>
        <taxon>Bacillati</taxon>
        <taxon>Chloroflexota</taxon>
        <taxon>Caldilineae</taxon>
        <taxon>Caldilineales</taxon>
        <taxon>Caldilineaceae</taxon>
        <taxon>Caldilinea</taxon>
    </lineage>
</organism>
<sequence length="791" mass="88001">MMHHLPSDASDFDALFCSAQSLHRFYHLSPIIFYELTAEGHILSLNPAFEAMTGWSIRDWVGRPFIGLVAPEDRKLALQEFAGAIQSKTRSFRRIRLIAADGGILTVDAWIEPCEDKEEICAVGYAQDVSHAAQLETQLERQANLLNSVSDAIIITDLAFVVQEWNAAAEAIYGWQRSEVVGKSLIGLLGTQYIDSTPDAVLKEFLQTGQWRGQVIQRHKNGAQLYIYASVNALFDEDGQRIGVVAINRNVTAEVNAQKALSNVERIYRQAIRIAGGVPYQRDYTGDGYSFLGEGFEELTGYRADEITGPLFTSRLRRIESYGENADLPHNERIRLARQGKGFVWREDYLFERKDGRLIWLADHAVPIFDEQGAIIGSLGILMDITERKEAEEERRRLQERMAQIERLETVGQLAGGVAHDFNNMLAVVLMRTEMALLQLDVTSPVRHHLLEIYKTAQRAAELTRQLLGFARRQVIEPRPLNLNAAIEELLPMVRGMLGEAIELRWEPAPDLGLVYMDPAQVAQIVMNLCLNARDAITGIGQISITTGRAVLDEAYAALHADARPGVYSVLTISDTGKGMTPEVLEHIFEPFFTTKEMGRGVGLGLATVYGIVQQNQGHIAVHSAPGVGTSIQIFLPFHQGTQPAPSDRFEPVQISADNKRWTILLVEDEPAVLKSVGETLRRLGHHILMAGTPSAALHIVEQHKGAIDLLLSDVVMPEMDGPTLVRQLRESYPALRVLFVSGYPAHLIAYRGLLPEDAHFLRKPFTIQELVNAIQQALFKPPLQADGSLD</sequence>
<dbReference type="CDD" id="cd00082">
    <property type="entry name" value="HisKA"/>
    <property type="match status" value="1"/>
</dbReference>
<dbReference type="Gene3D" id="3.30.565.10">
    <property type="entry name" value="Histidine kinase-like ATPase, C-terminal domain"/>
    <property type="match status" value="1"/>
</dbReference>
<evidence type="ECO:0000259" key="13">
    <source>
        <dbReference type="PROSITE" id="PS50112"/>
    </source>
</evidence>
<dbReference type="InterPro" id="IPR003594">
    <property type="entry name" value="HATPase_dom"/>
</dbReference>
<dbReference type="InterPro" id="IPR011006">
    <property type="entry name" value="CheY-like_superfamily"/>
</dbReference>
<dbReference type="NCBIfam" id="TIGR00229">
    <property type="entry name" value="sensory_box"/>
    <property type="match status" value="3"/>
</dbReference>
<evidence type="ECO:0000259" key="14">
    <source>
        <dbReference type="PROSITE" id="PS50113"/>
    </source>
</evidence>
<dbReference type="InterPro" id="IPR013655">
    <property type="entry name" value="PAS_fold_3"/>
</dbReference>
<protein>
    <recommendedName>
        <fullName evidence="2">histidine kinase</fullName>
        <ecNumber evidence="2">2.7.13.3</ecNumber>
    </recommendedName>
</protein>
<dbReference type="Pfam" id="PF13426">
    <property type="entry name" value="PAS_9"/>
    <property type="match status" value="1"/>
</dbReference>
<keyword evidence="5" id="KW-0547">Nucleotide-binding</keyword>
<dbReference type="SUPFAM" id="SSF55874">
    <property type="entry name" value="ATPase domain of HSP90 chaperone/DNA topoisomerase II/histidine kinase"/>
    <property type="match status" value="1"/>
</dbReference>
<dbReference type="Gene3D" id="3.40.50.2300">
    <property type="match status" value="1"/>
</dbReference>
<dbReference type="InterPro" id="IPR036890">
    <property type="entry name" value="HATPase_C_sf"/>
</dbReference>
<dbReference type="SMART" id="SM00388">
    <property type="entry name" value="HisKA"/>
    <property type="match status" value="1"/>
</dbReference>
<keyword evidence="4" id="KW-0808">Transferase</keyword>
<evidence type="ECO:0000259" key="12">
    <source>
        <dbReference type="PROSITE" id="PS50110"/>
    </source>
</evidence>
<proteinExistence type="predicted"/>
<feature type="domain" description="PAC" evidence="14">
    <location>
        <begin position="209"/>
        <end position="263"/>
    </location>
</feature>
<keyword evidence="7" id="KW-0067">ATP-binding</keyword>
<dbReference type="Pfam" id="PF00989">
    <property type="entry name" value="PAS"/>
    <property type="match status" value="1"/>
</dbReference>
<evidence type="ECO:0000256" key="7">
    <source>
        <dbReference type="ARBA" id="ARBA00022840"/>
    </source>
</evidence>
<dbReference type="PANTHER" id="PTHR43065:SF42">
    <property type="entry name" value="TWO-COMPONENT SENSOR PPRA"/>
    <property type="match status" value="1"/>
</dbReference>
<dbReference type="InterPro" id="IPR003661">
    <property type="entry name" value="HisK_dim/P_dom"/>
</dbReference>
<dbReference type="SUPFAM" id="SSF55785">
    <property type="entry name" value="PYP-like sensor domain (PAS domain)"/>
    <property type="match status" value="3"/>
</dbReference>
<dbReference type="InterPro" id="IPR004358">
    <property type="entry name" value="Sig_transdc_His_kin-like_C"/>
</dbReference>
<dbReference type="InterPro" id="IPR013767">
    <property type="entry name" value="PAS_fold"/>
</dbReference>
<dbReference type="PROSITE" id="PS50110">
    <property type="entry name" value="RESPONSE_REGULATORY"/>
    <property type="match status" value="1"/>
</dbReference>
<gene>
    <name evidence="15" type="ORF">ENQ20_06580</name>
</gene>
<dbReference type="GO" id="GO:0006355">
    <property type="term" value="P:regulation of DNA-templated transcription"/>
    <property type="evidence" value="ECO:0007669"/>
    <property type="project" value="InterPro"/>
</dbReference>
<dbReference type="EC" id="2.7.13.3" evidence="2"/>
<dbReference type="GO" id="GO:0000155">
    <property type="term" value="F:phosphorelay sensor kinase activity"/>
    <property type="evidence" value="ECO:0007669"/>
    <property type="project" value="InterPro"/>
</dbReference>
<accession>A0A7C1JJJ3</accession>
<keyword evidence="3 9" id="KW-0597">Phosphoprotein</keyword>
<dbReference type="EMBL" id="DSMG01000074">
    <property type="protein sequence ID" value="HDX31146.1"/>
    <property type="molecule type" value="Genomic_DNA"/>
</dbReference>
<dbReference type="InterPro" id="IPR000014">
    <property type="entry name" value="PAS"/>
</dbReference>
<dbReference type="SMART" id="SM00448">
    <property type="entry name" value="REC"/>
    <property type="match status" value="1"/>
</dbReference>
<dbReference type="CDD" id="cd00130">
    <property type="entry name" value="PAS"/>
    <property type="match status" value="3"/>
</dbReference>
<dbReference type="AlphaFoldDB" id="A0A7C1JJJ3"/>
<dbReference type="PROSITE" id="PS50113">
    <property type="entry name" value="PAC"/>
    <property type="match status" value="2"/>
</dbReference>
<dbReference type="SMART" id="SM00086">
    <property type="entry name" value="PAC"/>
    <property type="match status" value="3"/>
</dbReference>
<keyword evidence="8" id="KW-0902">Two-component regulatory system</keyword>
<evidence type="ECO:0000256" key="4">
    <source>
        <dbReference type="ARBA" id="ARBA00022679"/>
    </source>
</evidence>
<dbReference type="PROSITE" id="PS50109">
    <property type="entry name" value="HIS_KIN"/>
    <property type="match status" value="1"/>
</dbReference>
<dbReference type="PRINTS" id="PR00344">
    <property type="entry name" value="BCTRLSENSOR"/>
</dbReference>
<evidence type="ECO:0000256" key="1">
    <source>
        <dbReference type="ARBA" id="ARBA00000085"/>
    </source>
</evidence>
<dbReference type="InterPro" id="IPR035965">
    <property type="entry name" value="PAS-like_dom_sf"/>
</dbReference>
<dbReference type="PANTHER" id="PTHR43065">
    <property type="entry name" value="SENSOR HISTIDINE KINASE"/>
    <property type="match status" value="1"/>
</dbReference>
<feature type="domain" description="PAC" evidence="14">
    <location>
        <begin position="345"/>
        <end position="397"/>
    </location>
</feature>
<feature type="domain" description="PAS" evidence="13">
    <location>
        <begin position="138"/>
        <end position="209"/>
    </location>
</feature>
<evidence type="ECO:0000313" key="15">
    <source>
        <dbReference type="EMBL" id="HDX31146.1"/>
    </source>
</evidence>
<feature type="coiled-coil region" evidence="10">
    <location>
        <begin position="381"/>
        <end position="411"/>
    </location>
</feature>
<feature type="domain" description="Histidine kinase" evidence="11">
    <location>
        <begin position="417"/>
        <end position="640"/>
    </location>
</feature>
<comment type="catalytic activity">
    <reaction evidence="1">
        <text>ATP + protein L-histidine = ADP + protein N-phospho-L-histidine.</text>
        <dbReference type="EC" id="2.7.13.3"/>
    </reaction>
</comment>
<dbReference type="InterPro" id="IPR005467">
    <property type="entry name" value="His_kinase_dom"/>
</dbReference>
<feature type="domain" description="PAS" evidence="13">
    <location>
        <begin position="18"/>
        <end position="88"/>
    </location>
</feature>
<reference evidence="15" key="1">
    <citation type="journal article" date="2020" name="mSystems">
        <title>Genome- and Community-Level Interaction Insights into Carbon Utilization and Element Cycling Functions of Hydrothermarchaeota in Hydrothermal Sediment.</title>
        <authorList>
            <person name="Zhou Z."/>
            <person name="Liu Y."/>
            <person name="Xu W."/>
            <person name="Pan J."/>
            <person name="Luo Z.H."/>
            <person name="Li M."/>
        </authorList>
    </citation>
    <scope>NUCLEOTIDE SEQUENCE [LARGE SCALE GENOMIC DNA]</scope>
    <source>
        <strain evidence="15">SpSt-289</strain>
    </source>
</reference>
<dbReference type="InterPro" id="IPR001610">
    <property type="entry name" value="PAC"/>
</dbReference>
<dbReference type="Pfam" id="PF02518">
    <property type="entry name" value="HATPase_c"/>
    <property type="match status" value="1"/>
</dbReference>
<keyword evidence="10" id="KW-0175">Coiled coil</keyword>
<dbReference type="PROSITE" id="PS50112">
    <property type="entry name" value="PAS"/>
    <property type="match status" value="2"/>
</dbReference>
<dbReference type="InterPro" id="IPR001789">
    <property type="entry name" value="Sig_transdc_resp-reg_receiver"/>
</dbReference>
<dbReference type="Pfam" id="PF08447">
    <property type="entry name" value="PAS_3"/>
    <property type="match status" value="1"/>
</dbReference>
<keyword evidence="6 15" id="KW-0418">Kinase</keyword>
<dbReference type="SUPFAM" id="SSF47384">
    <property type="entry name" value="Homodimeric domain of signal transducing histidine kinase"/>
    <property type="match status" value="1"/>
</dbReference>
<evidence type="ECO:0000256" key="5">
    <source>
        <dbReference type="ARBA" id="ARBA00022741"/>
    </source>
</evidence>
<dbReference type="Gene3D" id="3.30.450.20">
    <property type="entry name" value="PAS domain"/>
    <property type="match status" value="3"/>
</dbReference>
<evidence type="ECO:0000256" key="8">
    <source>
        <dbReference type="ARBA" id="ARBA00023012"/>
    </source>
</evidence>
<dbReference type="Pfam" id="PF00072">
    <property type="entry name" value="Response_reg"/>
    <property type="match status" value="1"/>
</dbReference>
<dbReference type="SUPFAM" id="SSF52172">
    <property type="entry name" value="CheY-like"/>
    <property type="match status" value="1"/>
</dbReference>
<dbReference type="SMART" id="SM00091">
    <property type="entry name" value="PAS"/>
    <property type="match status" value="2"/>
</dbReference>
<evidence type="ECO:0000256" key="2">
    <source>
        <dbReference type="ARBA" id="ARBA00012438"/>
    </source>
</evidence>
<dbReference type="InterPro" id="IPR000700">
    <property type="entry name" value="PAS-assoc_C"/>
</dbReference>
<evidence type="ECO:0000256" key="3">
    <source>
        <dbReference type="ARBA" id="ARBA00022553"/>
    </source>
</evidence>
<feature type="domain" description="Response regulatory" evidence="12">
    <location>
        <begin position="663"/>
        <end position="779"/>
    </location>
</feature>
<dbReference type="Gene3D" id="1.10.287.130">
    <property type="match status" value="1"/>
</dbReference>
<dbReference type="SMART" id="SM00387">
    <property type="entry name" value="HATPase_c"/>
    <property type="match status" value="1"/>
</dbReference>
<feature type="modified residue" description="4-aspartylphosphate" evidence="9">
    <location>
        <position position="714"/>
    </location>
</feature>
<dbReference type="InterPro" id="IPR036097">
    <property type="entry name" value="HisK_dim/P_sf"/>
</dbReference>
<evidence type="ECO:0000256" key="9">
    <source>
        <dbReference type="PROSITE-ProRule" id="PRU00169"/>
    </source>
</evidence>
<dbReference type="GO" id="GO:0005524">
    <property type="term" value="F:ATP binding"/>
    <property type="evidence" value="ECO:0007669"/>
    <property type="project" value="UniProtKB-KW"/>
</dbReference>
<evidence type="ECO:0000256" key="10">
    <source>
        <dbReference type="SAM" id="Coils"/>
    </source>
</evidence>
<evidence type="ECO:0000256" key="6">
    <source>
        <dbReference type="ARBA" id="ARBA00022777"/>
    </source>
</evidence>